<reference evidence="1" key="2">
    <citation type="submission" date="2018-05" db="EMBL/GenBank/DDBJ databases">
        <title>OpunRS2 (Oryza punctata Reference Sequence Version 2).</title>
        <authorList>
            <person name="Zhang J."/>
            <person name="Kudrna D."/>
            <person name="Lee S."/>
            <person name="Talag J."/>
            <person name="Welchert J."/>
            <person name="Wing R.A."/>
        </authorList>
    </citation>
    <scope>NUCLEOTIDE SEQUENCE [LARGE SCALE GENOMIC DNA]</scope>
</reference>
<protein>
    <submittedName>
        <fullName evidence="1">Uncharacterized protein</fullName>
    </submittedName>
</protein>
<organism evidence="1">
    <name type="scientific">Oryza punctata</name>
    <name type="common">Red rice</name>
    <dbReference type="NCBI Taxonomy" id="4537"/>
    <lineage>
        <taxon>Eukaryota</taxon>
        <taxon>Viridiplantae</taxon>
        <taxon>Streptophyta</taxon>
        <taxon>Embryophyta</taxon>
        <taxon>Tracheophyta</taxon>
        <taxon>Spermatophyta</taxon>
        <taxon>Magnoliopsida</taxon>
        <taxon>Liliopsida</taxon>
        <taxon>Poales</taxon>
        <taxon>Poaceae</taxon>
        <taxon>BOP clade</taxon>
        <taxon>Oryzoideae</taxon>
        <taxon>Oryzeae</taxon>
        <taxon>Oryzinae</taxon>
        <taxon>Oryza</taxon>
    </lineage>
</organism>
<sequence length="200" mass="21526">MEYSEWFGALGELGVWASTYWAYAYEQKVNSTLIIALSIDQAARSQTDCIRGSVPPVLGFGFNSKAINPVNRLTDEPTMHFPSTQILKHCRFHIPAVADKSIYNSAFNSSNSPPDKQEDRNTVASAVVSDRTDSTFAIRTNDSRASEPGSPVSSVFHMTVFGDGIMSNTLRACVVTSGQATARSTGYSLANADATNVSAA</sequence>
<accession>A0A0E0KCT1</accession>
<reference evidence="1" key="1">
    <citation type="submission" date="2015-04" db="UniProtKB">
        <authorList>
            <consortium name="EnsemblPlants"/>
        </authorList>
    </citation>
    <scope>IDENTIFICATION</scope>
</reference>
<proteinExistence type="predicted"/>
<dbReference type="Gramene" id="OPUNC03G14210.1">
    <property type="protein sequence ID" value="OPUNC03G14210.1"/>
    <property type="gene ID" value="OPUNC03G14210"/>
</dbReference>
<dbReference type="EnsemblPlants" id="OPUNC03G14210.1">
    <property type="protein sequence ID" value="OPUNC03G14210.1"/>
    <property type="gene ID" value="OPUNC03G14210"/>
</dbReference>
<evidence type="ECO:0000313" key="2">
    <source>
        <dbReference type="Proteomes" id="UP000026962"/>
    </source>
</evidence>
<name>A0A0E0KCT1_ORYPU</name>
<dbReference type="HOGENOM" id="CLU_1368145_0_0_1"/>
<dbReference type="AlphaFoldDB" id="A0A0E0KCT1"/>
<evidence type="ECO:0000313" key="1">
    <source>
        <dbReference type="EnsemblPlants" id="OPUNC03G14210.1"/>
    </source>
</evidence>
<keyword evidence="2" id="KW-1185">Reference proteome</keyword>
<dbReference type="Proteomes" id="UP000026962">
    <property type="component" value="Chromosome 3"/>
</dbReference>